<dbReference type="EMBL" id="OU963918">
    <property type="protein sequence ID" value="CAH0403720.1"/>
    <property type="molecule type" value="Genomic_DNA"/>
</dbReference>
<dbReference type="PANTHER" id="PTHR43975">
    <property type="entry name" value="ZGC:101858"/>
    <property type="match status" value="1"/>
</dbReference>
<dbReference type="PRINTS" id="PR00081">
    <property type="entry name" value="GDHRDH"/>
</dbReference>
<dbReference type="InterPro" id="IPR036291">
    <property type="entry name" value="NAD(P)-bd_dom_sf"/>
</dbReference>
<proteinExistence type="predicted"/>
<dbReference type="SUPFAM" id="SSF51735">
    <property type="entry name" value="NAD(P)-binding Rossmann-fold domains"/>
    <property type="match status" value="1"/>
</dbReference>
<protein>
    <submittedName>
        <fullName evidence="1">Uncharacterized protein</fullName>
    </submittedName>
</protein>
<organism evidence="1 2">
    <name type="scientific">Chilo suppressalis</name>
    <name type="common">Asiatic rice borer moth</name>
    <dbReference type="NCBI Taxonomy" id="168631"/>
    <lineage>
        <taxon>Eukaryota</taxon>
        <taxon>Metazoa</taxon>
        <taxon>Ecdysozoa</taxon>
        <taxon>Arthropoda</taxon>
        <taxon>Hexapoda</taxon>
        <taxon>Insecta</taxon>
        <taxon>Pterygota</taxon>
        <taxon>Neoptera</taxon>
        <taxon>Endopterygota</taxon>
        <taxon>Lepidoptera</taxon>
        <taxon>Glossata</taxon>
        <taxon>Ditrysia</taxon>
        <taxon>Pyraloidea</taxon>
        <taxon>Crambidae</taxon>
        <taxon>Crambinae</taxon>
        <taxon>Chilo</taxon>
    </lineage>
</organism>
<dbReference type="InterPro" id="IPR002347">
    <property type="entry name" value="SDR_fam"/>
</dbReference>
<dbReference type="Proteomes" id="UP001153292">
    <property type="component" value="Chromosome 25"/>
</dbReference>
<dbReference type="PANTHER" id="PTHR43975:SF2">
    <property type="entry name" value="EG:BACR7A4.14 PROTEIN-RELATED"/>
    <property type="match status" value="1"/>
</dbReference>
<evidence type="ECO:0000313" key="2">
    <source>
        <dbReference type="Proteomes" id="UP001153292"/>
    </source>
</evidence>
<evidence type="ECO:0000313" key="1">
    <source>
        <dbReference type="EMBL" id="CAH0403720.1"/>
    </source>
</evidence>
<accession>A0ABN8B546</accession>
<name>A0ABN8B546_CHISP</name>
<dbReference type="Pfam" id="PF13561">
    <property type="entry name" value="adh_short_C2"/>
    <property type="match status" value="1"/>
</dbReference>
<sequence>MDLTGRVAIVTGASSGIGAATAKLFAAHGALLTIVGRNEARLLAVAEACERAKGHKPVCAMLDLTLENSCEEVVRKTVETYSKLDMLVNCAGKAMLTSLFDMSMTVFDELVALNMRVPYKLTQHCVPHLKRTKGHIVNVVPAPMRSRPGFLPYAMIRDAMDRFTKAAVLELAPEGVRINAVRPGITRTNLLSNLNVDDDMMDDAYDTLSKVLPNSVILEPEEIAKTILFTVSDMCPNLNGSNIVIDGAASVY</sequence>
<gene>
    <name evidence="1" type="ORF">CHILSU_LOCUS7002</name>
</gene>
<dbReference type="Gene3D" id="3.40.50.720">
    <property type="entry name" value="NAD(P)-binding Rossmann-like Domain"/>
    <property type="match status" value="1"/>
</dbReference>
<reference evidence="1" key="1">
    <citation type="submission" date="2021-12" db="EMBL/GenBank/DDBJ databases">
        <authorList>
            <person name="King R."/>
        </authorList>
    </citation>
    <scope>NUCLEOTIDE SEQUENCE</scope>
</reference>
<keyword evidence="2" id="KW-1185">Reference proteome</keyword>